<dbReference type="EMBL" id="HACA01033650">
    <property type="protein sequence ID" value="CDW51011.1"/>
    <property type="molecule type" value="Transcribed_RNA"/>
</dbReference>
<sequence>MFQCRAMLGPYSLGKFLSSQLDRRITTFEVELSLLNLVNGTNLEKGQFIPKELSNDGYSAMYIA</sequence>
<name>A0A0K2VLR5_LEPSM</name>
<reference evidence="1" key="1">
    <citation type="submission" date="2014-05" db="EMBL/GenBank/DDBJ databases">
        <authorList>
            <person name="Chronopoulou M."/>
        </authorList>
    </citation>
    <scope>NUCLEOTIDE SEQUENCE</scope>
    <source>
        <tissue evidence="1">Whole organism</tissue>
    </source>
</reference>
<protein>
    <submittedName>
        <fullName evidence="1">Uncharacterized protein</fullName>
    </submittedName>
</protein>
<evidence type="ECO:0000313" key="1">
    <source>
        <dbReference type="EMBL" id="CDW51011.1"/>
    </source>
</evidence>
<accession>A0A0K2VLR5</accession>
<dbReference type="AlphaFoldDB" id="A0A0K2VLR5"/>
<organism evidence="1">
    <name type="scientific">Lepeophtheirus salmonis</name>
    <name type="common">Salmon louse</name>
    <name type="synonym">Caligus salmonis</name>
    <dbReference type="NCBI Taxonomy" id="72036"/>
    <lineage>
        <taxon>Eukaryota</taxon>
        <taxon>Metazoa</taxon>
        <taxon>Ecdysozoa</taxon>
        <taxon>Arthropoda</taxon>
        <taxon>Crustacea</taxon>
        <taxon>Multicrustacea</taxon>
        <taxon>Hexanauplia</taxon>
        <taxon>Copepoda</taxon>
        <taxon>Siphonostomatoida</taxon>
        <taxon>Caligidae</taxon>
        <taxon>Lepeophtheirus</taxon>
    </lineage>
</organism>
<proteinExistence type="predicted"/>